<evidence type="ECO:0000313" key="1">
    <source>
        <dbReference type="EMBL" id="EFH39822.1"/>
    </source>
</evidence>
<dbReference type="AlphaFoldDB" id="D7MLZ2"/>
<protein>
    <submittedName>
        <fullName evidence="1">Predicted protein</fullName>
    </submittedName>
</protein>
<keyword evidence="2" id="KW-1185">Reference proteome</keyword>
<proteinExistence type="predicted"/>
<dbReference type="HOGENOM" id="CLU_2963983_0_0_1"/>
<dbReference type="Proteomes" id="UP000008694">
    <property type="component" value="Unassembled WGS sequence"/>
</dbReference>
<gene>
    <name evidence="1" type="ORF">ARALYDRAFT_683673</name>
</gene>
<organism evidence="2">
    <name type="scientific">Arabidopsis lyrata subsp. lyrata</name>
    <name type="common">Lyre-leaved rock-cress</name>
    <dbReference type="NCBI Taxonomy" id="81972"/>
    <lineage>
        <taxon>Eukaryota</taxon>
        <taxon>Viridiplantae</taxon>
        <taxon>Streptophyta</taxon>
        <taxon>Embryophyta</taxon>
        <taxon>Tracheophyta</taxon>
        <taxon>Spermatophyta</taxon>
        <taxon>Magnoliopsida</taxon>
        <taxon>eudicotyledons</taxon>
        <taxon>Gunneridae</taxon>
        <taxon>Pentapetalae</taxon>
        <taxon>rosids</taxon>
        <taxon>malvids</taxon>
        <taxon>Brassicales</taxon>
        <taxon>Brassicaceae</taxon>
        <taxon>Camelineae</taxon>
        <taxon>Arabidopsis</taxon>
    </lineage>
</organism>
<evidence type="ECO:0000313" key="2">
    <source>
        <dbReference type="Proteomes" id="UP000008694"/>
    </source>
</evidence>
<reference evidence="2" key="1">
    <citation type="journal article" date="2011" name="Nat. Genet.">
        <title>The Arabidopsis lyrata genome sequence and the basis of rapid genome size change.</title>
        <authorList>
            <person name="Hu T.T."/>
            <person name="Pattyn P."/>
            <person name="Bakker E.G."/>
            <person name="Cao J."/>
            <person name="Cheng J.-F."/>
            <person name="Clark R.M."/>
            <person name="Fahlgren N."/>
            <person name="Fawcett J.A."/>
            <person name="Grimwood J."/>
            <person name="Gundlach H."/>
            <person name="Haberer G."/>
            <person name="Hollister J.D."/>
            <person name="Ossowski S."/>
            <person name="Ottilar R.P."/>
            <person name="Salamov A.A."/>
            <person name="Schneeberger K."/>
            <person name="Spannagl M."/>
            <person name="Wang X."/>
            <person name="Yang L."/>
            <person name="Nasrallah M.E."/>
            <person name="Bergelson J."/>
            <person name="Carrington J.C."/>
            <person name="Gaut B.S."/>
            <person name="Schmutz J."/>
            <person name="Mayer K.F.X."/>
            <person name="Van de Peer Y."/>
            <person name="Grigoriev I.V."/>
            <person name="Nordborg M."/>
            <person name="Weigel D."/>
            <person name="Guo Y.-L."/>
        </authorList>
    </citation>
    <scope>NUCLEOTIDE SEQUENCE [LARGE SCALE GENOMIC DNA]</scope>
    <source>
        <strain evidence="2">cv. MN47</strain>
    </source>
</reference>
<name>D7MLZ2_ARALL</name>
<dbReference type="EMBL" id="GL348720">
    <property type="protein sequence ID" value="EFH39822.1"/>
    <property type="molecule type" value="Genomic_DNA"/>
</dbReference>
<sequence>MFQDEMRKAKYMRQRQTQVRLFVWSPQPPAATKRTTTCGNVAAAAAAAACGDETNRLNS</sequence>
<dbReference type="Gramene" id="Al_scaffold_0008_493">
    <property type="protein sequence ID" value="Al_scaffold_0008_493"/>
    <property type="gene ID" value="Al_scaffold_0008_493"/>
</dbReference>
<accession>D7MLZ2</accession>